<dbReference type="Pfam" id="PF16925">
    <property type="entry name" value="TetR_C_13"/>
    <property type="match status" value="1"/>
</dbReference>
<dbReference type="InterPro" id="IPR011075">
    <property type="entry name" value="TetR_C"/>
</dbReference>
<dbReference type="Gene3D" id="1.10.357.10">
    <property type="entry name" value="Tetracycline Repressor, domain 2"/>
    <property type="match status" value="1"/>
</dbReference>
<protein>
    <submittedName>
        <fullName evidence="4">TetR/AcrR family transcriptional regulator</fullName>
    </submittedName>
</protein>
<evidence type="ECO:0000313" key="4">
    <source>
        <dbReference type="EMBL" id="TVZ04608.1"/>
    </source>
</evidence>
<keyword evidence="1" id="KW-0805">Transcription regulation</keyword>
<dbReference type="AlphaFoldDB" id="A0A6P2C0A6"/>
<dbReference type="OrthoDB" id="7505659at2"/>
<evidence type="ECO:0000259" key="3">
    <source>
        <dbReference type="Pfam" id="PF16925"/>
    </source>
</evidence>
<accession>A0A6P2C0A6</accession>
<comment type="caution">
    <text evidence="4">The sequence shown here is derived from an EMBL/GenBank/DDBJ whole genome shotgun (WGS) entry which is preliminary data.</text>
</comment>
<sequence length="167" mass="18948">MTQQGLLYYFPSKEELLNAALDIRDQRDVVPRPIPWEGLEFLDGIVERICRWRQEPEMVGMFTLLLVENLGDHAPLRDRLETRYDLVHKEYADGIRAAQASGTARGDIDPDLKAIEIIAFLNGLETSWLLKPSLPVEDVAAAWRDSQVAQMTAGLRNHRPDLSSAHE</sequence>
<dbReference type="SUPFAM" id="SSF48498">
    <property type="entry name" value="Tetracyclin repressor-like, C-terminal domain"/>
    <property type="match status" value="1"/>
</dbReference>
<proteinExistence type="predicted"/>
<dbReference type="Proteomes" id="UP000460272">
    <property type="component" value="Unassembled WGS sequence"/>
</dbReference>
<keyword evidence="2" id="KW-0804">Transcription</keyword>
<reference evidence="4 5" key="1">
    <citation type="submission" date="2018-11" db="EMBL/GenBank/DDBJ databases">
        <title>Trebonia kvetii gen.nov., sp.nov., a novel acidophilic actinobacterium, and proposal of the new actinobacterial family Treboniaceae fam. nov.</title>
        <authorList>
            <person name="Rapoport D."/>
            <person name="Sagova-Mareckova M."/>
            <person name="Sedlacek I."/>
            <person name="Provaznik J."/>
            <person name="Kralova S."/>
            <person name="Pavlinic D."/>
            <person name="Benes V."/>
            <person name="Kopecky J."/>
        </authorList>
    </citation>
    <scope>NUCLEOTIDE SEQUENCE [LARGE SCALE GENOMIC DNA]</scope>
    <source>
        <strain evidence="4 5">15Tr583</strain>
    </source>
</reference>
<organism evidence="4 5">
    <name type="scientific">Trebonia kvetii</name>
    <dbReference type="NCBI Taxonomy" id="2480626"/>
    <lineage>
        <taxon>Bacteria</taxon>
        <taxon>Bacillati</taxon>
        <taxon>Actinomycetota</taxon>
        <taxon>Actinomycetes</taxon>
        <taxon>Streptosporangiales</taxon>
        <taxon>Treboniaceae</taxon>
        <taxon>Trebonia</taxon>
    </lineage>
</organism>
<gene>
    <name evidence="4" type="ORF">EAS64_19885</name>
</gene>
<dbReference type="EMBL" id="RPFW01000003">
    <property type="protein sequence ID" value="TVZ04608.1"/>
    <property type="molecule type" value="Genomic_DNA"/>
</dbReference>
<dbReference type="InterPro" id="IPR036271">
    <property type="entry name" value="Tet_transcr_reg_TetR-rel_C_sf"/>
</dbReference>
<feature type="domain" description="Tetracyclin repressor-like C-terminal" evidence="3">
    <location>
        <begin position="38"/>
        <end position="127"/>
    </location>
</feature>
<evidence type="ECO:0000313" key="5">
    <source>
        <dbReference type="Proteomes" id="UP000460272"/>
    </source>
</evidence>
<keyword evidence="5" id="KW-1185">Reference proteome</keyword>
<name>A0A6P2C0A6_9ACTN</name>
<evidence type="ECO:0000256" key="2">
    <source>
        <dbReference type="ARBA" id="ARBA00023163"/>
    </source>
</evidence>
<evidence type="ECO:0000256" key="1">
    <source>
        <dbReference type="ARBA" id="ARBA00023015"/>
    </source>
</evidence>